<sequence>MANKILIPALKAKVGDWNYYICTMKYASVAREINFAYELGGNSDLNSMIQRGISERTKDITDYLIRSEHRFLGAMIVAAYGGDPKYVPVKMDESDELINGLDSSFGVLTFDGSQQYFALDGQHRLKAIKDAIKKSPELGSEEITVILVSHYNTPEGQEKTRRLFTNINKNAKVTTKSENLALDEDDAFAIITRRLINEHPVLSAEGRVAVFSKQGENGELKLATQVNDTDRRAVTSISHLYEMVKHLSYGSKLANVSLSNRPTDDDLEEGYKQIVDKLERFMNASGNVINIIESNDNLRELRKSKNNPGTEHPFLKGVIQRSLSEVVRSLLDRGNIEFDDILQKISELPWTMKDAPWTCVSSFSDGKLKMLTGREYVDLFKEILTCHIAPNSKQEIIRARRNYKIVKNEEYPIKQQEFEVKAKFTS</sequence>
<organism evidence="1 2">
    <name type="scientific">Aeromonas veronii</name>
    <dbReference type="NCBI Taxonomy" id="654"/>
    <lineage>
        <taxon>Bacteria</taxon>
        <taxon>Pseudomonadati</taxon>
        <taxon>Pseudomonadota</taxon>
        <taxon>Gammaproteobacteria</taxon>
        <taxon>Aeromonadales</taxon>
        <taxon>Aeromonadaceae</taxon>
        <taxon>Aeromonas</taxon>
    </lineage>
</organism>
<accession>A0AAW5M9X5</accession>
<dbReference type="InterPro" id="IPR017601">
    <property type="entry name" value="DGQHR-contain_dom"/>
</dbReference>
<dbReference type="CDD" id="cd16414">
    <property type="entry name" value="dndB_like"/>
    <property type="match status" value="1"/>
</dbReference>
<name>A0AAW5M9X5_AERVE</name>
<dbReference type="AlphaFoldDB" id="A0AAW5M9X5"/>
<comment type="caution">
    <text evidence="1">The sequence shown here is derived from an EMBL/GenBank/DDBJ whole genome shotgun (WGS) entry which is preliminary data.</text>
</comment>
<dbReference type="NCBIfam" id="TIGR03187">
    <property type="entry name" value="DGQHR"/>
    <property type="match status" value="1"/>
</dbReference>
<dbReference type="Pfam" id="PF14072">
    <property type="entry name" value="DndB"/>
    <property type="match status" value="1"/>
</dbReference>
<evidence type="ECO:0000313" key="1">
    <source>
        <dbReference type="EMBL" id="MCR4450783.1"/>
    </source>
</evidence>
<dbReference type="InterPro" id="IPR017642">
    <property type="entry name" value="DNA_S_mod_DndB"/>
</dbReference>
<reference evidence="1" key="1">
    <citation type="submission" date="2022-08" db="EMBL/GenBank/DDBJ databases">
        <title>A global survey of hypervirulent Aeromonas hydrophila identified this emerging pathogen in farmed fish in the lower Mekong River basin.</title>
        <authorList>
            <person name="Xu T."/>
            <person name="Rasmussen-Ivey C.R."/>
            <person name="Moen F.S."/>
            <person name="Fernandez Bravo A."/>
            <person name="Lamy B."/>
            <person name="Beaz-Hidalgo R."/>
            <person name="Khan C.D."/>
            <person name="Castro Escarpulli G."/>
            <person name="Yasin I.S.M."/>
            <person name="Figueras M.J."/>
            <person name="Azzam Sayuti M."/>
            <person name="Karim M.M."/>
            <person name="Alam K.M."/>
            <person name="Le T.T.T."/>
            <person name="Thao N.H.P."/>
            <person name="Addo S."/>
            <person name="Duodu S."/>
            <person name="Ali S."/>
            <person name="Mey S."/>
            <person name="Somony T."/>
            <person name="Liles M.R."/>
        </authorList>
    </citation>
    <scope>NUCLEOTIDE SEQUENCE</scope>
    <source>
        <strain evidence="1">0.14</strain>
    </source>
</reference>
<dbReference type="EMBL" id="JANLFC010000081">
    <property type="protein sequence ID" value="MCR4450783.1"/>
    <property type="molecule type" value="Genomic_DNA"/>
</dbReference>
<gene>
    <name evidence="1" type="ORF">NS965_20580</name>
</gene>
<proteinExistence type="predicted"/>
<dbReference type="Proteomes" id="UP001204061">
    <property type="component" value="Unassembled WGS sequence"/>
</dbReference>
<dbReference type="RefSeq" id="WP_257726005.1">
    <property type="nucleotide sequence ID" value="NZ_JANLFC010000081.1"/>
</dbReference>
<protein>
    <submittedName>
        <fullName evidence="1">DGQHR domain-containing protein</fullName>
    </submittedName>
</protein>
<evidence type="ECO:0000313" key="2">
    <source>
        <dbReference type="Proteomes" id="UP001204061"/>
    </source>
</evidence>